<accession>A0ABD1HY64</accession>
<reference evidence="3 4" key="1">
    <citation type="submission" date="2024-06" db="EMBL/GenBank/DDBJ databases">
        <title>A chromosome level genome sequence of Diviner's sage (Salvia divinorum).</title>
        <authorList>
            <person name="Ford S.A."/>
            <person name="Ro D.-K."/>
            <person name="Ness R.W."/>
            <person name="Phillips M.A."/>
        </authorList>
    </citation>
    <scope>NUCLEOTIDE SEQUENCE [LARGE SCALE GENOMIC DNA]</scope>
    <source>
        <strain evidence="3">SAF-2024a</strain>
        <tissue evidence="3">Leaf</tissue>
    </source>
</reference>
<keyword evidence="4" id="KW-1185">Reference proteome</keyword>
<sequence>MRRRWPITTIGLTFLLQGEAKKHNISMFEPEADAYREWLESRDPDSVVYVSFGSFVSLEKEQMAELGHALLTTGCHFLWVVRSSELDKLPVWAAGKGLVVEWCHQPEVLSGRGVVGGFRDGSGGDNCWVFVIHTTQHTRGLRGCALACD</sequence>
<evidence type="ECO:0000313" key="3">
    <source>
        <dbReference type="EMBL" id="KAL1561415.1"/>
    </source>
</evidence>
<dbReference type="Pfam" id="PF00201">
    <property type="entry name" value="UDPGT"/>
    <property type="match status" value="1"/>
</dbReference>
<dbReference type="PANTHER" id="PTHR11926">
    <property type="entry name" value="GLUCOSYL/GLUCURONOSYL TRANSFERASES"/>
    <property type="match status" value="1"/>
</dbReference>
<dbReference type="PANTHER" id="PTHR11926:SF1560">
    <property type="entry name" value="UDP-GLYCOSYLTRANSFERASE 74E1-RELATED"/>
    <property type="match status" value="1"/>
</dbReference>
<dbReference type="Proteomes" id="UP001567538">
    <property type="component" value="Unassembled WGS sequence"/>
</dbReference>
<name>A0ABD1HY64_SALDI</name>
<dbReference type="GO" id="GO:0016757">
    <property type="term" value="F:glycosyltransferase activity"/>
    <property type="evidence" value="ECO:0007669"/>
    <property type="project" value="UniProtKB-ARBA"/>
</dbReference>
<evidence type="ECO:0000313" key="4">
    <source>
        <dbReference type="Proteomes" id="UP001567538"/>
    </source>
</evidence>
<gene>
    <name evidence="3" type="ORF">AAHA92_04122</name>
</gene>
<evidence type="ECO:0000256" key="2">
    <source>
        <dbReference type="ARBA" id="ARBA00022679"/>
    </source>
</evidence>
<dbReference type="AlphaFoldDB" id="A0ABD1HY64"/>
<dbReference type="Gene3D" id="3.40.50.2000">
    <property type="entry name" value="Glycogen Phosphorylase B"/>
    <property type="match status" value="2"/>
</dbReference>
<comment type="similarity">
    <text evidence="1">Belongs to the UDP-glycosyltransferase family.</text>
</comment>
<organism evidence="3 4">
    <name type="scientific">Salvia divinorum</name>
    <name type="common">Maria pastora</name>
    <name type="synonym">Diviner's sage</name>
    <dbReference type="NCBI Taxonomy" id="28513"/>
    <lineage>
        <taxon>Eukaryota</taxon>
        <taxon>Viridiplantae</taxon>
        <taxon>Streptophyta</taxon>
        <taxon>Embryophyta</taxon>
        <taxon>Tracheophyta</taxon>
        <taxon>Spermatophyta</taxon>
        <taxon>Magnoliopsida</taxon>
        <taxon>eudicotyledons</taxon>
        <taxon>Gunneridae</taxon>
        <taxon>Pentapetalae</taxon>
        <taxon>asterids</taxon>
        <taxon>lamiids</taxon>
        <taxon>Lamiales</taxon>
        <taxon>Lamiaceae</taxon>
        <taxon>Nepetoideae</taxon>
        <taxon>Mentheae</taxon>
        <taxon>Salviinae</taxon>
        <taxon>Salvia</taxon>
        <taxon>Salvia subgen. Calosphace</taxon>
    </lineage>
</organism>
<dbReference type="EMBL" id="JBEAFC010000003">
    <property type="protein sequence ID" value="KAL1561415.1"/>
    <property type="molecule type" value="Genomic_DNA"/>
</dbReference>
<comment type="caution">
    <text evidence="3">The sequence shown here is derived from an EMBL/GenBank/DDBJ whole genome shotgun (WGS) entry which is preliminary data.</text>
</comment>
<evidence type="ECO:0000256" key="1">
    <source>
        <dbReference type="ARBA" id="ARBA00009995"/>
    </source>
</evidence>
<proteinExistence type="inferred from homology"/>
<dbReference type="InterPro" id="IPR002213">
    <property type="entry name" value="UDP_glucos_trans"/>
</dbReference>
<protein>
    <submittedName>
        <fullName evidence="3">UDP glycosyltransferase 9-like</fullName>
    </submittedName>
</protein>
<keyword evidence="2" id="KW-0808">Transferase</keyword>
<dbReference type="SUPFAM" id="SSF53756">
    <property type="entry name" value="UDP-Glycosyltransferase/glycogen phosphorylase"/>
    <property type="match status" value="1"/>
</dbReference>